<feature type="domain" description="FecR N-terminal" evidence="3">
    <location>
        <begin position="17"/>
        <end position="56"/>
    </location>
</feature>
<dbReference type="PIRSF" id="PIRSF018266">
    <property type="entry name" value="FecR"/>
    <property type="match status" value="1"/>
</dbReference>
<accession>A0A7Z8Y2F8</accession>
<dbReference type="Pfam" id="PF04773">
    <property type="entry name" value="FecR"/>
    <property type="match status" value="1"/>
</dbReference>
<sequence length="329" mass="35242">MGRIMGNPTARVEIADREAAEWHERLGAPSVTTETIREFFDWRKFPANADAYRRVELIWTESRKLAGTPAIEDALNDAMSRRLAKSSERRAPGILLGVAAVGAAAVLVFGGWTWWQGRSTFTTGVGEQWVVQLADGSSVRLDTDSRMRVRFSDGQRLIDLERGQAMFSVAHDAQRPFVVAAGDARVTAIGTVFDVQRQAAGVSVTLVSGAVDVTRVSGGEKPLRLAAGQEAKVTPAGTVGRVVDVPTATSWTEGRIVFRDTPMSEAVAEVNRYLTDKVVLDAQGLASVPVNGVFKTGDRDAFVAAASGVFGLEPSAGPDGSIRLSERGK</sequence>
<evidence type="ECO:0008006" key="6">
    <source>
        <dbReference type="Google" id="ProtNLM"/>
    </source>
</evidence>
<feature type="transmembrane region" description="Helical" evidence="1">
    <location>
        <begin position="91"/>
        <end position="115"/>
    </location>
</feature>
<protein>
    <recommendedName>
        <fullName evidence="6">DUF4880 domain-containing protein</fullName>
    </recommendedName>
</protein>
<dbReference type="RefSeq" id="WP_196066352.1">
    <property type="nucleotide sequence ID" value="NZ_UXHF01000020.1"/>
</dbReference>
<dbReference type="Pfam" id="PF16220">
    <property type="entry name" value="DUF4880"/>
    <property type="match status" value="1"/>
</dbReference>
<gene>
    <name evidence="4" type="ORF">BREV_BREV_01305</name>
</gene>
<name>A0A7Z8Y2F8_9CAUL</name>
<comment type="caution">
    <text evidence="4">The sequence shown here is derived from an EMBL/GenBank/DDBJ whole genome shotgun (WGS) entry which is preliminary data.</text>
</comment>
<evidence type="ECO:0000259" key="3">
    <source>
        <dbReference type="Pfam" id="PF16220"/>
    </source>
</evidence>
<keyword evidence="1" id="KW-1133">Transmembrane helix</keyword>
<dbReference type="GO" id="GO:0016989">
    <property type="term" value="F:sigma factor antagonist activity"/>
    <property type="evidence" value="ECO:0007669"/>
    <property type="project" value="TreeGrafter"/>
</dbReference>
<dbReference type="PANTHER" id="PTHR30273">
    <property type="entry name" value="PERIPLASMIC SIGNAL SENSOR AND SIGMA FACTOR ACTIVATOR FECR-RELATED"/>
    <property type="match status" value="1"/>
</dbReference>
<keyword evidence="1" id="KW-0812">Transmembrane</keyword>
<feature type="domain" description="FecR protein" evidence="2">
    <location>
        <begin position="120"/>
        <end position="211"/>
    </location>
</feature>
<proteinExistence type="predicted"/>
<keyword evidence="5" id="KW-1185">Reference proteome</keyword>
<keyword evidence="1" id="KW-0472">Membrane</keyword>
<evidence type="ECO:0000259" key="2">
    <source>
        <dbReference type="Pfam" id="PF04773"/>
    </source>
</evidence>
<organism evidence="4 5">
    <name type="scientific">Brevundimonas mediterranea</name>
    <dbReference type="NCBI Taxonomy" id="74329"/>
    <lineage>
        <taxon>Bacteria</taxon>
        <taxon>Pseudomonadati</taxon>
        <taxon>Pseudomonadota</taxon>
        <taxon>Alphaproteobacteria</taxon>
        <taxon>Caulobacterales</taxon>
        <taxon>Caulobacteraceae</taxon>
        <taxon>Brevundimonas</taxon>
    </lineage>
</organism>
<evidence type="ECO:0000313" key="4">
    <source>
        <dbReference type="EMBL" id="VDC49656.1"/>
    </source>
</evidence>
<dbReference type="Gene3D" id="2.60.120.1440">
    <property type="match status" value="1"/>
</dbReference>
<dbReference type="InterPro" id="IPR012373">
    <property type="entry name" value="Ferrdict_sens_TM"/>
</dbReference>
<dbReference type="AlphaFoldDB" id="A0A7Z8Y2F8"/>
<dbReference type="EMBL" id="UXHF01000020">
    <property type="protein sequence ID" value="VDC49656.1"/>
    <property type="molecule type" value="Genomic_DNA"/>
</dbReference>
<dbReference type="InterPro" id="IPR006860">
    <property type="entry name" value="FecR"/>
</dbReference>
<dbReference type="InterPro" id="IPR032623">
    <property type="entry name" value="FecR_N"/>
</dbReference>
<dbReference type="PANTHER" id="PTHR30273:SF2">
    <property type="entry name" value="PROTEIN FECR"/>
    <property type="match status" value="1"/>
</dbReference>
<evidence type="ECO:0000256" key="1">
    <source>
        <dbReference type="SAM" id="Phobius"/>
    </source>
</evidence>
<evidence type="ECO:0000313" key="5">
    <source>
        <dbReference type="Proteomes" id="UP000289220"/>
    </source>
</evidence>
<dbReference type="Proteomes" id="UP000289220">
    <property type="component" value="Unassembled WGS sequence"/>
</dbReference>
<reference evidence="4 5" key="1">
    <citation type="submission" date="2018-11" db="EMBL/GenBank/DDBJ databases">
        <authorList>
            <person name="Peiro R."/>
            <person name="Begona"/>
            <person name="Cbmso G."/>
            <person name="Lopez M."/>
            <person name="Gonzalez S."/>
            <person name="Sacristan E."/>
            <person name="Castillo E."/>
        </authorList>
    </citation>
    <scope>NUCLEOTIDE SEQUENCE [LARGE SCALE GENOMIC DNA]</scope>
    <source>
        <strain evidence="4">Brev_genome</strain>
    </source>
</reference>